<evidence type="ECO:0000313" key="2">
    <source>
        <dbReference type="Proteomes" id="UP001165135"/>
    </source>
</evidence>
<protein>
    <submittedName>
        <fullName evidence="1">Uncharacterized protein</fullName>
    </submittedName>
</protein>
<reference evidence="1" key="1">
    <citation type="submission" date="2023-03" db="EMBL/GenBank/DDBJ databases">
        <title>Actinoallomurus iriomotensis NBRC 103681.</title>
        <authorList>
            <person name="Ichikawa N."/>
            <person name="Sato H."/>
            <person name="Tonouchi N."/>
        </authorList>
    </citation>
    <scope>NUCLEOTIDE SEQUENCE</scope>
    <source>
        <strain evidence="1">NBRC 103681</strain>
    </source>
</reference>
<gene>
    <name evidence="1" type="ORF">Airi01_083760</name>
</gene>
<dbReference type="RefSeq" id="WP_285632588.1">
    <property type="nucleotide sequence ID" value="NZ_BSTJ01000013.1"/>
</dbReference>
<sequence length="245" mass="27717">MHDLLTFLRARFDEDDRAARLAADYRSRPSDYDASAEERWHWVAGRTGRPIHVGVGHPDDYHRGVELRSVNKYPIRSEPGLSPHHVLALSSAVATWTADHIARHDPARVTSEIEAKRRILELFDASRGGREQGRAGWAEDVLRLLALPYAEHPDYRAEWGRMRERVKVYVWSVADGDAMVRLPVIPGEEVRELRVPAASIAAEVGRAENELEGCQLTAKIGTTDDGETSLRDFRLLKGSRARDYY</sequence>
<name>A0A9W6VUG0_9ACTN</name>
<accession>A0A9W6VUG0</accession>
<organism evidence="1 2">
    <name type="scientific">Actinoallomurus iriomotensis</name>
    <dbReference type="NCBI Taxonomy" id="478107"/>
    <lineage>
        <taxon>Bacteria</taxon>
        <taxon>Bacillati</taxon>
        <taxon>Actinomycetota</taxon>
        <taxon>Actinomycetes</taxon>
        <taxon>Streptosporangiales</taxon>
        <taxon>Thermomonosporaceae</taxon>
        <taxon>Actinoallomurus</taxon>
    </lineage>
</organism>
<dbReference type="AlphaFoldDB" id="A0A9W6VUG0"/>
<comment type="caution">
    <text evidence="1">The sequence shown here is derived from an EMBL/GenBank/DDBJ whole genome shotgun (WGS) entry which is preliminary data.</text>
</comment>
<proteinExistence type="predicted"/>
<dbReference type="InterPro" id="IPR046193">
    <property type="entry name" value="DUF6221"/>
</dbReference>
<dbReference type="Pfam" id="PF19730">
    <property type="entry name" value="DUF6221"/>
    <property type="match status" value="1"/>
</dbReference>
<dbReference type="EMBL" id="BSTJ01000013">
    <property type="protein sequence ID" value="GLY80109.1"/>
    <property type="molecule type" value="Genomic_DNA"/>
</dbReference>
<dbReference type="Proteomes" id="UP001165135">
    <property type="component" value="Unassembled WGS sequence"/>
</dbReference>
<evidence type="ECO:0000313" key="1">
    <source>
        <dbReference type="EMBL" id="GLY80109.1"/>
    </source>
</evidence>